<dbReference type="InterPro" id="IPR003594">
    <property type="entry name" value="HATPase_dom"/>
</dbReference>
<dbReference type="GO" id="GO:0000155">
    <property type="term" value="F:phosphorelay sensor kinase activity"/>
    <property type="evidence" value="ECO:0007669"/>
    <property type="project" value="InterPro"/>
</dbReference>
<dbReference type="CDD" id="cd00082">
    <property type="entry name" value="HisKA"/>
    <property type="match status" value="1"/>
</dbReference>
<evidence type="ECO:0000256" key="3">
    <source>
        <dbReference type="ARBA" id="ARBA00022553"/>
    </source>
</evidence>
<evidence type="ECO:0000256" key="1">
    <source>
        <dbReference type="ARBA" id="ARBA00000085"/>
    </source>
</evidence>
<dbReference type="Pfam" id="PF00512">
    <property type="entry name" value="HisKA"/>
    <property type="match status" value="1"/>
</dbReference>
<reference evidence="6 7" key="1">
    <citation type="submission" date="2019-10" db="EMBL/GenBank/DDBJ databases">
        <title>Two novel species isolated from a subtropical stream in China.</title>
        <authorList>
            <person name="Lu H."/>
        </authorList>
    </citation>
    <scope>NUCLEOTIDE SEQUENCE [LARGE SCALE GENOMIC DNA]</scope>
    <source>
        <strain evidence="6 7">FT103W</strain>
    </source>
</reference>
<keyword evidence="4" id="KW-0175">Coiled coil</keyword>
<dbReference type="InterPro" id="IPR004358">
    <property type="entry name" value="Sig_transdc_His_kin-like_C"/>
</dbReference>
<dbReference type="SUPFAM" id="SSF55874">
    <property type="entry name" value="ATPase domain of HSP90 chaperone/DNA topoisomerase II/histidine kinase"/>
    <property type="match status" value="1"/>
</dbReference>
<evidence type="ECO:0000256" key="2">
    <source>
        <dbReference type="ARBA" id="ARBA00012438"/>
    </source>
</evidence>
<dbReference type="InterPro" id="IPR003661">
    <property type="entry name" value="HisK_dim/P_dom"/>
</dbReference>
<feature type="coiled-coil region" evidence="4">
    <location>
        <begin position="32"/>
        <end position="59"/>
    </location>
</feature>
<dbReference type="SMART" id="SM00388">
    <property type="entry name" value="HisKA"/>
    <property type="match status" value="1"/>
</dbReference>
<sequence>MHPLLSRQLSLFGPGAAEPDARALTTAIGASYARYDEQLRGLQQQLELSRRQLAQAGKMASLGQIAAGLAHEINNPVGYVCSNLELLQEQLQPLLQTHGDADLPQLVQESLDGMRRIRQIVQDLKEYSHGGGDAQQWEAADLHRGMDATLNMLRNELKHRADIVRDYGALPPVYCLPSQLNQVVMNLVVNAAHALGPRRGRITLRTGVDDGDVWFSVSDNGCGIAPDHLPHLFEPFFTTKPAGHGTGLGLAMVRDIVRKHGGRIDVSSELGRGTTFRVVLPQRHDAAGLHRAA</sequence>
<feature type="domain" description="Histidine kinase" evidence="5">
    <location>
        <begin position="68"/>
        <end position="284"/>
    </location>
</feature>
<dbReference type="Pfam" id="PF02518">
    <property type="entry name" value="HATPase_c"/>
    <property type="match status" value="1"/>
</dbReference>
<dbReference type="Gene3D" id="3.30.565.10">
    <property type="entry name" value="Histidine kinase-like ATPase, C-terminal domain"/>
    <property type="match status" value="1"/>
</dbReference>
<protein>
    <recommendedName>
        <fullName evidence="2">histidine kinase</fullName>
        <ecNumber evidence="2">2.7.13.3</ecNumber>
    </recommendedName>
</protein>
<dbReference type="InterPro" id="IPR036890">
    <property type="entry name" value="HATPase_C_sf"/>
</dbReference>
<comment type="caution">
    <text evidence="6">The sequence shown here is derived from an EMBL/GenBank/DDBJ whole genome shotgun (WGS) entry which is preliminary data.</text>
</comment>
<organism evidence="6 7">
    <name type="scientific">Rugamonas rivuli</name>
    <dbReference type="NCBI Taxonomy" id="2743358"/>
    <lineage>
        <taxon>Bacteria</taxon>
        <taxon>Pseudomonadati</taxon>
        <taxon>Pseudomonadota</taxon>
        <taxon>Betaproteobacteria</taxon>
        <taxon>Burkholderiales</taxon>
        <taxon>Oxalobacteraceae</taxon>
        <taxon>Telluria group</taxon>
        <taxon>Rugamonas</taxon>
    </lineage>
</organism>
<dbReference type="InterPro" id="IPR005467">
    <property type="entry name" value="His_kinase_dom"/>
</dbReference>
<dbReference type="PROSITE" id="PS50109">
    <property type="entry name" value="HIS_KIN"/>
    <property type="match status" value="1"/>
</dbReference>
<dbReference type="PANTHER" id="PTHR43065">
    <property type="entry name" value="SENSOR HISTIDINE KINASE"/>
    <property type="match status" value="1"/>
</dbReference>
<evidence type="ECO:0000313" key="7">
    <source>
        <dbReference type="Proteomes" id="UP000444318"/>
    </source>
</evidence>
<dbReference type="EC" id="2.7.13.3" evidence="2"/>
<keyword evidence="7" id="KW-1185">Reference proteome</keyword>
<evidence type="ECO:0000256" key="4">
    <source>
        <dbReference type="SAM" id="Coils"/>
    </source>
</evidence>
<gene>
    <name evidence="6" type="ORF">GEV01_27470</name>
</gene>
<dbReference type="Gene3D" id="1.10.287.130">
    <property type="match status" value="1"/>
</dbReference>
<dbReference type="SUPFAM" id="SSF47384">
    <property type="entry name" value="Homodimeric domain of signal transducing histidine kinase"/>
    <property type="match status" value="1"/>
</dbReference>
<accession>A0A843SG49</accession>
<dbReference type="RefSeq" id="WP_152809096.1">
    <property type="nucleotide sequence ID" value="NZ_WHUF01000009.1"/>
</dbReference>
<dbReference type="PANTHER" id="PTHR43065:SF50">
    <property type="entry name" value="HISTIDINE KINASE"/>
    <property type="match status" value="1"/>
</dbReference>
<keyword evidence="3" id="KW-0597">Phosphoprotein</keyword>
<name>A0A843SG49_9BURK</name>
<evidence type="ECO:0000313" key="6">
    <source>
        <dbReference type="EMBL" id="MQA23269.1"/>
    </source>
</evidence>
<dbReference type="Proteomes" id="UP000444318">
    <property type="component" value="Unassembled WGS sequence"/>
</dbReference>
<dbReference type="EMBL" id="WHUF01000009">
    <property type="protein sequence ID" value="MQA23269.1"/>
    <property type="molecule type" value="Genomic_DNA"/>
</dbReference>
<evidence type="ECO:0000259" key="5">
    <source>
        <dbReference type="PROSITE" id="PS50109"/>
    </source>
</evidence>
<dbReference type="SMART" id="SM00387">
    <property type="entry name" value="HATPase_c"/>
    <property type="match status" value="1"/>
</dbReference>
<dbReference type="PRINTS" id="PR00344">
    <property type="entry name" value="BCTRLSENSOR"/>
</dbReference>
<comment type="catalytic activity">
    <reaction evidence="1">
        <text>ATP + protein L-histidine = ADP + protein N-phospho-L-histidine.</text>
        <dbReference type="EC" id="2.7.13.3"/>
    </reaction>
</comment>
<dbReference type="AlphaFoldDB" id="A0A843SG49"/>
<proteinExistence type="predicted"/>
<dbReference type="InterPro" id="IPR036097">
    <property type="entry name" value="HisK_dim/P_sf"/>
</dbReference>